<name>A0A4R7CAI2_9HYPH</name>
<protein>
    <recommendedName>
        <fullName evidence="3">20S proteasome alpha/beta subunit</fullName>
    </recommendedName>
</protein>
<dbReference type="EMBL" id="SNZR01000011">
    <property type="protein sequence ID" value="TDR93807.1"/>
    <property type="molecule type" value="Genomic_DNA"/>
</dbReference>
<dbReference type="Proteomes" id="UP000295122">
    <property type="component" value="Unassembled WGS sequence"/>
</dbReference>
<dbReference type="AlphaFoldDB" id="A0A4R7CAI2"/>
<organism evidence="1 2">
    <name type="scientific">Enterovirga rhinocerotis</name>
    <dbReference type="NCBI Taxonomy" id="1339210"/>
    <lineage>
        <taxon>Bacteria</taxon>
        <taxon>Pseudomonadati</taxon>
        <taxon>Pseudomonadota</taxon>
        <taxon>Alphaproteobacteria</taxon>
        <taxon>Hyphomicrobiales</taxon>
        <taxon>Methylobacteriaceae</taxon>
        <taxon>Enterovirga</taxon>
    </lineage>
</organism>
<accession>A0A4R7CAI2</accession>
<dbReference type="OrthoDB" id="7991867at2"/>
<gene>
    <name evidence="1" type="ORF">EV668_1074</name>
</gene>
<evidence type="ECO:0000313" key="1">
    <source>
        <dbReference type="EMBL" id="TDR93807.1"/>
    </source>
</evidence>
<sequence length="232" mass="25293">MSAANIFLFSNAIVVWTDGALYRSDGTLSSVGPKVGLMPHLSAALVTRGPALAVPFLTHFLSVRFATFDELVAGFGKATRTAAEIYAEAFAICEHGADFEAYVAGWPKDRPEPEVYRVSSLDFDDVQKLRSVTVAPGRPDIIAQLEAEYGHLGHAGLSLPEVGLRLLELQRERIRREQVPGGPEICGIGGFAQVTTITRELAQTQILKRWPDRIGERMGQEYEAVPEGATLQ</sequence>
<proteinExistence type="predicted"/>
<keyword evidence="2" id="KW-1185">Reference proteome</keyword>
<comment type="caution">
    <text evidence="1">The sequence shown here is derived from an EMBL/GenBank/DDBJ whole genome shotgun (WGS) entry which is preliminary data.</text>
</comment>
<evidence type="ECO:0000313" key="2">
    <source>
        <dbReference type="Proteomes" id="UP000295122"/>
    </source>
</evidence>
<reference evidence="1 2" key="1">
    <citation type="submission" date="2019-03" db="EMBL/GenBank/DDBJ databases">
        <title>Genomic Encyclopedia of Type Strains, Phase IV (KMG-IV): sequencing the most valuable type-strain genomes for metagenomic binning, comparative biology and taxonomic classification.</title>
        <authorList>
            <person name="Goeker M."/>
        </authorList>
    </citation>
    <scope>NUCLEOTIDE SEQUENCE [LARGE SCALE GENOMIC DNA]</scope>
    <source>
        <strain evidence="1 2">DSM 25903</strain>
    </source>
</reference>
<dbReference type="RefSeq" id="WP_133768772.1">
    <property type="nucleotide sequence ID" value="NZ_SNZR01000011.1"/>
</dbReference>
<evidence type="ECO:0008006" key="3">
    <source>
        <dbReference type="Google" id="ProtNLM"/>
    </source>
</evidence>